<gene>
    <name evidence="1" type="ORF">JCM21142_41513</name>
</gene>
<dbReference type="OrthoDB" id="974347at2"/>
<organism evidence="1 2">
    <name type="scientific">Saccharicrinis fermentans DSM 9555 = JCM 21142</name>
    <dbReference type="NCBI Taxonomy" id="869213"/>
    <lineage>
        <taxon>Bacteria</taxon>
        <taxon>Pseudomonadati</taxon>
        <taxon>Bacteroidota</taxon>
        <taxon>Bacteroidia</taxon>
        <taxon>Marinilabiliales</taxon>
        <taxon>Marinilabiliaceae</taxon>
        <taxon>Saccharicrinis</taxon>
    </lineage>
</organism>
<evidence type="ECO:0000313" key="2">
    <source>
        <dbReference type="Proteomes" id="UP000019402"/>
    </source>
</evidence>
<accession>W7YEJ7</accession>
<keyword evidence="2" id="KW-1185">Reference proteome</keyword>
<comment type="caution">
    <text evidence="1">The sequence shown here is derived from an EMBL/GenBank/DDBJ whole genome shotgun (WGS) entry which is preliminary data.</text>
</comment>
<reference evidence="1 2" key="1">
    <citation type="journal article" date="2014" name="Genome Announc.">
        <title>Draft Genome Sequence of Cytophaga fermentans JCM 21142T, a Facultative Anaerobe Isolated from Marine Mud.</title>
        <authorList>
            <person name="Starns D."/>
            <person name="Oshima K."/>
            <person name="Suda W."/>
            <person name="Iino T."/>
            <person name="Yuki M."/>
            <person name="Inoue J."/>
            <person name="Kitamura K."/>
            <person name="Iida T."/>
            <person name="Darby A."/>
            <person name="Hattori M."/>
            <person name="Ohkuma M."/>
        </authorList>
    </citation>
    <scope>NUCLEOTIDE SEQUENCE [LARGE SCALE GENOMIC DNA]</scope>
    <source>
        <strain evidence="1 2">JCM 21142</strain>
    </source>
</reference>
<dbReference type="RefSeq" id="WP_052522159.1">
    <property type="nucleotide sequence ID" value="NZ_BAMD01000014.1"/>
</dbReference>
<dbReference type="Proteomes" id="UP000019402">
    <property type="component" value="Unassembled WGS sequence"/>
</dbReference>
<evidence type="ECO:0000313" key="1">
    <source>
        <dbReference type="EMBL" id="GAF02866.1"/>
    </source>
</evidence>
<sequence length="361" mass="40193">MKNLHPFSRYGLALIMETYCISDGNAISKKHISETIELSRSKFRLKPAKTIEGNNSVLYDFCADEKGNPKKGVFLSPNVISSDKLAKNIFKASSELLNELNKDKAPIKKEAKMATTPIAGEYLSFSTNGGIGRGKPKIDIEELGYNILTTLTHCKPCLQYRIDKKGMPELYNCCIIPDLSLKDTIQFIKLFKKLQISQASANLMIGNVLKNESGKGEKLKVTYEAKRPLIFKGNFPNPPRSSALGSIALLGAIGEFAKQAEVSDLAQSVLDSLKGATIYMIKYGDAQTFTYNHHVIDLAKGGNLRKMVDAVYYSKLYNQGRRTATNTEYQKFDLFSSRFLQLFNAPAFQDFLPLGQNTHTN</sequence>
<proteinExistence type="predicted"/>
<dbReference type="AlphaFoldDB" id="W7YEJ7"/>
<protein>
    <submittedName>
        <fullName evidence="1">CRISPR-associated protein Cas8c/Csp2</fullName>
    </submittedName>
</protein>
<name>W7YEJ7_9BACT</name>
<dbReference type="EMBL" id="BAMD01000014">
    <property type="protein sequence ID" value="GAF02866.1"/>
    <property type="molecule type" value="Genomic_DNA"/>
</dbReference>
<dbReference type="STRING" id="869213.GCA_000517085_04298"/>
<dbReference type="eggNOG" id="ENOG5033Q3I">
    <property type="taxonomic scope" value="Bacteria"/>
</dbReference>